<keyword evidence="2" id="KW-1185">Reference proteome</keyword>
<proteinExistence type="predicted"/>
<gene>
    <name evidence="1" type="ORF">NDU88_002438</name>
</gene>
<reference evidence="1" key="1">
    <citation type="journal article" date="2022" name="bioRxiv">
        <title>Sequencing and chromosome-scale assembly of the giantPleurodeles waltlgenome.</title>
        <authorList>
            <person name="Brown T."/>
            <person name="Elewa A."/>
            <person name="Iarovenko S."/>
            <person name="Subramanian E."/>
            <person name="Araus A.J."/>
            <person name="Petzold A."/>
            <person name="Susuki M."/>
            <person name="Suzuki K.-i.T."/>
            <person name="Hayashi T."/>
            <person name="Toyoda A."/>
            <person name="Oliveira C."/>
            <person name="Osipova E."/>
            <person name="Leigh N.D."/>
            <person name="Simon A."/>
            <person name="Yun M.H."/>
        </authorList>
    </citation>
    <scope>NUCLEOTIDE SEQUENCE</scope>
    <source>
        <strain evidence="1">20211129_DDA</strain>
        <tissue evidence="1">Liver</tissue>
    </source>
</reference>
<evidence type="ECO:0000313" key="1">
    <source>
        <dbReference type="EMBL" id="KAJ1136011.1"/>
    </source>
</evidence>
<name>A0AAV7Q5Z4_PLEWA</name>
<sequence length="75" mass="8189">MLLTLPMLPHEKSARALFTNIDTSASKNAARVPSTQSQTFVLPESIKEGRIKWLTVASAIYSLIESSKILKVGAM</sequence>
<dbReference type="Proteomes" id="UP001066276">
    <property type="component" value="Chromosome 6"/>
</dbReference>
<dbReference type="EMBL" id="JANPWB010000010">
    <property type="protein sequence ID" value="KAJ1136011.1"/>
    <property type="molecule type" value="Genomic_DNA"/>
</dbReference>
<evidence type="ECO:0000313" key="2">
    <source>
        <dbReference type="Proteomes" id="UP001066276"/>
    </source>
</evidence>
<protein>
    <submittedName>
        <fullName evidence="1">Uncharacterized protein</fullName>
    </submittedName>
</protein>
<comment type="caution">
    <text evidence="1">The sequence shown here is derived from an EMBL/GenBank/DDBJ whole genome shotgun (WGS) entry which is preliminary data.</text>
</comment>
<dbReference type="AlphaFoldDB" id="A0AAV7Q5Z4"/>
<accession>A0AAV7Q5Z4</accession>
<organism evidence="1 2">
    <name type="scientific">Pleurodeles waltl</name>
    <name type="common">Iberian ribbed newt</name>
    <dbReference type="NCBI Taxonomy" id="8319"/>
    <lineage>
        <taxon>Eukaryota</taxon>
        <taxon>Metazoa</taxon>
        <taxon>Chordata</taxon>
        <taxon>Craniata</taxon>
        <taxon>Vertebrata</taxon>
        <taxon>Euteleostomi</taxon>
        <taxon>Amphibia</taxon>
        <taxon>Batrachia</taxon>
        <taxon>Caudata</taxon>
        <taxon>Salamandroidea</taxon>
        <taxon>Salamandridae</taxon>
        <taxon>Pleurodelinae</taxon>
        <taxon>Pleurodeles</taxon>
    </lineage>
</organism>